<accession>A0A3A1V280</accession>
<dbReference type="GO" id="GO:0005886">
    <property type="term" value="C:plasma membrane"/>
    <property type="evidence" value="ECO:0007669"/>
    <property type="project" value="UniProtKB-SubCell"/>
</dbReference>
<dbReference type="NCBIfam" id="NF002460">
    <property type="entry name" value="PRK01658.1"/>
    <property type="match status" value="1"/>
</dbReference>
<feature type="transmembrane region" description="Helical" evidence="6">
    <location>
        <begin position="92"/>
        <end position="115"/>
    </location>
</feature>
<evidence type="ECO:0000256" key="6">
    <source>
        <dbReference type="SAM" id="Phobius"/>
    </source>
</evidence>
<dbReference type="PANTHER" id="PTHR33931:SF2">
    <property type="entry name" value="HOLIN-LIKE PROTEIN CIDA"/>
    <property type="match status" value="1"/>
</dbReference>
<evidence type="ECO:0000256" key="3">
    <source>
        <dbReference type="ARBA" id="ARBA00022692"/>
    </source>
</evidence>
<keyword evidence="4 6" id="KW-1133">Transmembrane helix</keyword>
<dbReference type="AlphaFoldDB" id="A0A3A1V280"/>
<evidence type="ECO:0000313" key="7">
    <source>
        <dbReference type="EMBL" id="RIX53931.1"/>
    </source>
</evidence>
<evidence type="ECO:0000313" key="8">
    <source>
        <dbReference type="Proteomes" id="UP000266482"/>
    </source>
</evidence>
<evidence type="ECO:0000256" key="1">
    <source>
        <dbReference type="ARBA" id="ARBA00004651"/>
    </source>
</evidence>
<evidence type="ECO:0000256" key="4">
    <source>
        <dbReference type="ARBA" id="ARBA00022989"/>
    </source>
</evidence>
<gene>
    <name evidence="7" type="ORF">D3P08_06650</name>
</gene>
<evidence type="ECO:0000256" key="5">
    <source>
        <dbReference type="ARBA" id="ARBA00023136"/>
    </source>
</evidence>
<keyword evidence="5 6" id="KW-0472">Membrane</keyword>
<keyword evidence="3 6" id="KW-0812">Transmembrane</keyword>
<evidence type="ECO:0000256" key="2">
    <source>
        <dbReference type="ARBA" id="ARBA00022475"/>
    </source>
</evidence>
<comment type="caution">
    <text evidence="7">The sequence shown here is derived from an EMBL/GenBank/DDBJ whole genome shotgun (WGS) entry which is preliminary data.</text>
</comment>
<dbReference type="Pfam" id="PF03788">
    <property type="entry name" value="LrgA"/>
    <property type="match status" value="1"/>
</dbReference>
<dbReference type="OrthoDB" id="3176438at2"/>
<dbReference type="InterPro" id="IPR005538">
    <property type="entry name" value="LrgA/CidA"/>
</dbReference>
<dbReference type="RefSeq" id="WP_119598677.1">
    <property type="nucleotide sequence ID" value="NZ_QXQA01000003.1"/>
</dbReference>
<proteinExistence type="predicted"/>
<feature type="transmembrane region" description="Helical" evidence="6">
    <location>
        <begin position="31"/>
        <end position="50"/>
    </location>
</feature>
<reference evidence="7 8" key="1">
    <citation type="submission" date="2018-09" db="EMBL/GenBank/DDBJ databases">
        <title>Paenibacillus aracenensis nov. sp. isolated from a cave in southern Spain.</title>
        <authorList>
            <person name="Jurado V."/>
            <person name="Gutierrez-Patricio S."/>
            <person name="Gonzalez-Pimentel J.L."/>
            <person name="Miller A.Z."/>
            <person name="Laiz L."/>
            <person name="Saiz-Jimenez C."/>
        </authorList>
    </citation>
    <scope>NUCLEOTIDE SEQUENCE [LARGE SCALE GENOMIC DNA]</scope>
    <source>
        <strain evidence="7 8">DSM 22867</strain>
    </source>
</reference>
<name>A0A3A1V280_9BACL</name>
<keyword evidence="2" id="KW-1003">Cell membrane</keyword>
<protein>
    <submittedName>
        <fullName evidence="7">CidA/LrgA family holin-like protein</fullName>
    </submittedName>
</protein>
<comment type="subcellular location">
    <subcellularLocation>
        <location evidence="1">Cell membrane</location>
        <topology evidence="1">Multi-pass membrane protein</topology>
    </subcellularLocation>
</comment>
<feature type="transmembrane region" description="Helical" evidence="6">
    <location>
        <begin position="7"/>
        <end position="25"/>
    </location>
</feature>
<sequence length="123" mass="14103">MRKTCKIIVQVLFLFIISWIMNRFADWLHLPIPGSILGLITLFLLLQFKVLPRKYVEEGSEWLIATMLLFFIPPTVGIISYRQLIMDDGFRIALVIGVGTIIVMVWSGLLAQWIARRKGGSRV</sequence>
<dbReference type="EMBL" id="QXQA01000003">
    <property type="protein sequence ID" value="RIX53931.1"/>
    <property type="molecule type" value="Genomic_DNA"/>
</dbReference>
<keyword evidence="8" id="KW-1185">Reference proteome</keyword>
<feature type="transmembrane region" description="Helical" evidence="6">
    <location>
        <begin position="62"/>
        <end position="80"/>
    </location>
</feature>
<dbReference type="PANTHER" id="PTHR33931">
    <property type="entry name" value="HOLIN-LIKE PROTEIN CIDA-RELATED"/>
    <property type="match status" value="1"/>
</dbReference>
<organism evidence="7 8">
    <name type="scientific">Paenibacillus nanensis</name>
    <dbReference type="NCBI Taxonomy" id="393251"/>
    <lineage>
        <taxon>Bacteria</taxon>
        <taxon>Bacillati</taxon>
        <taxon>Bacillota</taxon>
        <taxon>Bacilli</taxon>
        <taxon>Bacillales</taxon>
        <taxon>Paenibacillaceae</taxon>
        <taxon>Paenibacillus</taxon>
    </lineage>
</organism>
<dbReference type="Proteomes" id="UP000266482">
    <property type="component" value="Unassembled WGS sequence"/>
</dbReference>